<feature type="compositionally biased region" description="Basic residues" evidence="9">
    <location>
        <begin position="538"/>
        <end position="555"/>
    </location>
</feature>
<evidence type="ECO:0000313" key="11">
    <source>
        <dbReference type="Proteomes" id="UP000504606"/>
    </source>
</evidence>
<sequence length="1063" mass="115705">MADQQFCLRWNNHQSTLISVFDSLLERGAMVDCTLAAEGQCLQAHKVVLSACSPYLETLLSQHYDKHPILLLKDVKFYELQAMMDYMYRGEVNVAQDKLGMFLKAAESLQIKGLSDSGGNEPPDTGGGTSAKRTSKGAPVTNVPRSGGGLTVERRRPQQPQTSQVVDIPSDSGSRDGSESPSLRRKRRRRTSGGDDSAVEGDSSNTGDVSRTQSSAPLSSDQVPMNGSADSNALGILSSLMDGSVETDNSVQEPGPSLGATSQTQPSQRIREKTEPTSGPMIQPKSEYLDTEENIEDLTLDDDNDMDSGMDAGPSQRQGAGYQWHMGDQGADEVFMAAQEAVGANRDAQGGAGALDGNSSADGSSSSHLPTWATIRSLLGSLPHLSVTANPNDGSKTRPNIRQQPCSKCCNTPPTLLINTTLVSHTGLSRTEWRVVSSNSKEFSAIAQRSNFCKFDEEPDIQEGTDLNHGKCTSLYSFGEKSVEECNKDFMKKKKHTAIQVSTSLTNESTQVHFGELEDLQSCVDIVPTRRNTAIRGRGSRGRRGRGGGRQRRGAFKVDRHSNDPQQTRSFRPRKSTCYLELPDEVEDYMDDEDDDSIKRHFSEEHKAEDFGNMSLRKLKKMMRKRSQSMQHTSYPTERNESTEEIDMTHGKNPLLLKLAKKTDSGAEWKVETVTKSEDLSVIKFDPQCPNKGKGETQKIQAASSTAPCSQVPRVRASSTDDSFLSEQEHASYPCSLSDSDIASAKSPKLEDLKKVATVPSESKAGISSPSTKRARAPYSKLLMTKKRQMFMKSKKSGALFRKALKECSEKSKMKLTTPLKAPCNSPKENVIVSAATPKRVSTPGPTETEAPSPKETLPVSPASPAVKSEVLAPTIEDVKPVRSAIFTHDKKNEKKSRFKEKKKIDDSSILSHGKFKCNLCDNYFQTWLAAKKHWINFHRVPGGSTSPSLDISGPDLSSNVVDLPNSAIGLPKPKTPPLPTSQALPILPPVPALQPLSSAPYAVPAPSPSISSYSFAPTFSTSQTSTTYQGAIVPNPLVTSASAPEKEQEAPLDLPVRFLDTI</sequence>
<dbReference type="GO" id="GO:0045467">
    <property type="term" value="P:R7 cell development"/>
    <property type="evidence" value="ECO:0007669"/>
    <property type="project" value="UniProtKB-ARBA"/>
</dbReference>
<dbReference type="GO" id="GO:0007526">
    <property type="term" value="P:larval somatic muscle development"/>
    <property type="evidence" value="ECO:0007669"/>
    <property type="project" value="UniProtKB-ARBA"/>
</dbReference>
<feature type="region of interest" description="Disordered" evidence="9">
    <location>
        <begin position="625"/>
        <end position="645"/>
    </location>
</feature>
<keyword evidence="6" id="KW-0804">Transcription</keyword>
<reference evidence="12 13" key="1">
    <citation type="submission" date="2025-04" db="UniProtKB">
        <authorList>
            <consortium name="RefSeq"/>
        </authorList>
    </citation>
    <scope>IDENTIFICATION</scope>
    <source>
        <tissue evidence="12 13">Whole organism</tissue>
    </source>
</reference>
<dbReference type="RefSeq" id="XP_052122579.1">
    <property type="nucleotide sequence ID" value="XM_052266619.1"/>
</dbReference>
<dbReference type="InterPro" id="IPR013087">
    <property type="entry name" value="Znf_C2H2_type"/>
</dbReference>
<feature type="region of interest" description="Disordered" evidence="9">
    <location>
        <begin position="746"/>
        <end position="779"/>
    </location>
</feature>
<feature type="compositionally biased region" description="Polar residues" evidence="9">
    <location>
        <begin position="259"/>
        <end position="268"/>
    </location>
</feature>
<keyword evidence="5" id="KW-0805">Transcription regulation</keyword>
<evidence type="ECO:0000256" key="8">
    <source>
        <dbReference type="ARBA" id="ARBA00037382"/>
    </source>
</evidence>
<dbReference type="GO" id="GO:0005634">
    <property type="term" value="C:nucleus"/>
    <property type="evidence" value="ECO:0007669"/>
    <property type="project" value="UniProtKB-SubCell"/>
</dbReference>
<evidence type="ECO:0000259" key="10">
    <source>
        <dbReference type="PROSITE" id="PS50097"/>
    </source>
</evidence>
<gene>
    <name evidence="12 13" type="primary">LOC127749245</name>
</gene>
<dbReference type="GO" id="GO:0006357">
    <property type="term" value="P:regulation of transcription by RNA polymerase II"/>
    <property type="evidence" value="ECO:0007669"/>
    <property type="project" value="TreeGrafter"/>
</dbReference>
<dbReference type="GO" id="GO:0045476">
    <property type="term" value="P:nurse cell apoptotic process"/>
    <property type="evidence" value="ECO:0007669"/>
    <property type="project" value="UniProtKB-ARBA"/>
</dbReference>
<keyword evidence="11" id="KW-1185">Reference proteome</keyword>
<feature type="region of interest" description="Disordered" evidence="9">
    <location>
        <begin position="245"/>
        <end position="291"/>
    </location>
</feature>
<feature type="region of interest" description="Disordered" evidence="9">
    <location>
        <begin position="347"/>
        <end position="368"/>
    </location>
</feature>
<dbReference type="SMART" id="SM00225">
    <property type="entry name" value="BTB"/>
    <property type="match status" value="1"/>
</dbReference>
<accession>A0A9C6U7H4</accession>
<dbReference type="OrthoDB" id="407106at2759"/>
<comment type="subcellular location">
    <subcellularLocation>
        <location evidence="1">Nucleus</location>
    </subcellularLocation>
</comment>
<feature type="compositionally biased region" description="Low complexity" evidence="9">
    <location>
        <begin position="355"/>
        <end position="367"/>
    </location>
</feature>
<evidence type="ECO:0000256" key="3">
    <source>
        <dbReference type="ARBA" id="ARBA00022782"/>
    </source>
</evidence>
<evidence type="ECO:0000256" key="5">
    <source>
        <dbReference type="ARBA" id="ARBA00023015"/>
    </source>
</evidence>
<dbReference type="Pfam" id="PF00651">
    <property type="entry name" value="BTB"/>
    <property type="match status" value="1"/>
</dbReference>
<feature type="region of interest" description="Disordered" evidence="9">
    <location>
        <begin position="829"/>
        <end position="865"/>
    </location>
</feature>
<keyword evidence="4" id="KW-0524">Neurogenesis</keyword>
<evidence type="ECO:0000256" key="1">
    <source>
        <dbReference type="ARBA" id="ARBA00004123"/>
    </source>
</evidence>
<feature type="region of interest" description="Disordered" evidence="9">
    <location>
        <begin position="535"/>
        <end position="573"/>
    </location>
</feature>
<dbReference type="KEGG" id="foc:127749245"/>
<dbReference type="AlphaFoldDB" id="A0A9C6U7H4"/>
<organism evidence="11 13">
    <name type="scientific">Frankliniella occidentalis</name>
    <name type="common">Western flower thrips</name>
    <name type="synonym">Euthrips occidentalis</name>
    <dbReference type="NCBI Taxonomy" id="133901"/>
    <lineage>
        <taxon>Eukaryota</taxon>
        <taxon>Metazoa</taxon>
        <taxon>Ecdysozoa</taxon>
        <taxon>Arthropoda</taxon>
        <taxon>Hexapoda</taxon>
        <taxon>Insecta</taxon>
        <taxon>Pterygota</taxon>
        <taxon>Neoptera</taxon>
        <taxon>Paraneoptera</taxon>
        <taxon>Thysanoptera</taxon>
        <taxon>Terebrantia</taxon>
        <taxon>Thripoidea</taxon>
        <taxon>Thripidae</taxon>
        <taxon>Frankliniella</taxon>
    </lineage>
</organism>
<dbReference type="InterPro" id="IPR051095">
    <property type="entry name" value="Dros_DevTransReg"/>
</dbReference>
<dbReference type="GO" id="GO:0016199">
    <property type="term" value="P:axon midline choice point recognition"/>
    <property type="evidence" value="ECO:0007669"/>
    <property type="project" value="UniProtKB-ARBA"/>
</dbReference>
<dbReference type="GO" id="GO:0008406">
    <property type="term" value="P:gonad development"/>
    <property type="evidence" value="ECO:0007669"/>
    <property type="project" value="UniProtKB-ARBA"/>
</dbReference>
<evidence type="ECO:0000256" key="2">
    <source>
        <dbReference type="ARBA" id="ARBA00022473"/>
    </source>
</evidence>
<feature type="compositionally biased region" description="Polar residues" evidence="9">
    <location>
        <begin position="202"/>
        <end position="231"/>
    </location>
</feature>
<dbReference type="FunFam" id="3.30.710.10:FF:000155">
    <property type="entry name" value="Longitudinals lacking protein, isoforms F/I/K/T"/>
    <property type="match status" value="1"/>
</dbReference>
<dbReference type="CDD" id="cd18315">
    <property type="entry name" value="BTB_POZ_BAB-like"/>
    <property type="match status" value="1"/>
</dbReference>
<name>A0A9C6U7H4_FRAOC</name>
<dbReference type="SUPFAM" id="SSF54695">
    <property type="entry name" value="POZ domain"/>
    <property type="match status" value="1"/>
</dbReference>
<feature type="compositionally biased region" description="Polar residues" evidence="9">
    <location>
        <begin position="698"/>
        <end position="709"/>
    </location>
</feature>
<comment type="function">
    <text evidence="8">Putative transcription factor required for axon growth and guidance in the central and peripheral nervous systems. Repels CNS axons away from the midline by promoting the expression of the midline repellent sli and its receptor robo.</text>
</comment>
<keyword evidence="2" id="KW-0217">Developmental protein</keyword>
<feature type="region of interest" description="Disordered" evidence="9">
    <location>
        <begin position="113"/>
        <end position="233"/>
    </location>
</feature>
<dbReference type="PANTHER" id="PTHR23110:SF111">
    <property type="entry name" value="LONGITUDINALS LACKING PROTEIN, ISOFORMS F_I_K_T"/>
    <property type="match status" value="1"/>
</dbReference>
<dbReference type="PANTHER" id="PTHR23110">
    <property type="entry name" value="BTB DOMAIN TRANSCRIPTION FACTOR"/>
    <property type="match status" value="1"/>
</dbReference>
<feature type="compositionally biased region" description="Polar residues" evidence="9">
    <location>
        <begin position="387"/>
        <end position="405"/>
    </location>
</feature>
<dbReference type="InterPro" id="IPR000210">
    <property type="entry name" value="BTB/POZ_dom"/>
</dbReference>
<dbReference type="InterPro" id="IPR011333">
    <property type="entry name" value="SKP1/BTB/POZ_sf"/>
</dbReference>
<keyword evidence="7" id="KW-0539">Nucleus</keyword>
<evidence type="ECO:0000256" key="6">
    <source>
        <dbReference type="ARBA" id="ARBA00023163"/>
    </source>
</evidence>
<keyword evidence="3" id="KW-0221">Differentiation</keyword>
<proteinExistence type="predicted"/>
<evidence type="ECO:0000313" key="13">
    <source>
        <dbReference type="RefSeq" id="XP_052122579.1"/>
    </source>
</evidence>
<evidence type="ECO:0000256" key="9">
    <source>
        <dbReference type="SAM" id="MobiDB-lite"/>
    </source>
</evidence>
<dbReference type="PROSITE" id="PS00028">
    <property type="entry name" value="ZINC_FINGER_C2H2_1"/>
    <property type="match status" value="1"/>
</dbReference>
<dbReference type="RefSeq" id="XP_052122578.1">
    <property type="nucleotide sequence ID" value="XM_052266618.1"/>
</dbReference>
<dbReference type="Proteomes" id="UP000504606">
    <property type="component" value="Unplaced"/>
</dbReference>
<feature type="region of interest" description="Disordered" evidence="9">
    <location>
        <begin position="386"/>
        <end position="405"/>
    </location>
</feature>
<evidence type="ECO:0000256" key="7">
    <source>
        <dbReference type="ARBA" id="ARBA00023242"/>
    </source>
</evidence>
<dbReference type="Gene3D" id="3.30.710.10">
    <property type="entry name" value="Potassium Channel Kv1.1, Chain A"/>
    <property type="match status" value="1"/>
</dbReference>
<dbReference type="GO" id="GO:0007464">
    <property type="term" value="P:R3/R4 cell fate commitment"/>
    <property type="evidence" value="ECO:0007669"/>
    <property type="project" value="UniProtKB-ARBA"/>
</dbReference>
<evidence type="ECO:0000313" key="12">
    <source>
        <dbReference type="RefSeq" id="XP_052122578.1"/>
    </source>
</evidence>
<evidence type="ECO:0000256" key="4">
    <source>
        <dbReference type="ARBA" id="ARBA00022902"/>
    </source>
</evidence>
<feature type="domain" description="BTB" evidence="10">
    <location>
        <begin position="31"/>
        <end position="96"/>
    </location>
</feature>
<dbReference type="GO" id="GO:0048813">
    <property type="term" value="P:dendrite morphogenesis"/>
    <property type="evidence" value="ECO:0007669"/>
    <property type="project" value="UniProtKB-ARBA"/>
</dbReference>
<dbReference type="PROSITE" id="PS50097">
    <property type="entry name" value="BTB"/>
    <property type="match status" value="1"/>
</dbReference>
<protein>
    <submittedName>
        <fullName evidence="12">Uncharacterized protein LOC127749245 isoform X1</fullName>
    </submittedName>
    <submittedName>
        <fullName evidence="13">Uncharacterized protein LOC127749245 isoform X2</fullName>
    </submittedName>
</protein>
<dbReference type="GO" id="GO:0035167">
    <property type="term" value="P:larval lymph gland hemopoiesis"/>
    <property type="evidence" value="ECO:0007669"/>
    <property type="project" value="UniProtKB-ARBA"/>
</dbReference>
<dbReference type="GeneID" id="127749245"/>
<feature type="region of interest" description="Disordered" evidence="9">
    <location>
        <begin position="684"/>
        <end position="724"/>
    </location>
</feature>